<dbReference type="GeneID" id="100908731"/>
<dbReference type="Proteomes" id="UP000694867">
    <property type="component" value="Unplaced"/>
</dbReference>
<dbReference type="GO" id="GO:0006120">
    <property type="term" value="P:mitochondrial electron transport, NADH to ubiquinone"/>
    <property type="evidence" value="ECO:0007669"/>
    <property type="project" value="TreeGrafter"/>
</dbReference>
<dbReference type="KEGG" id="goe:100908731"/>
<protein>
    <recommendedName>
        <fullName evidence="5">NADH dehydrogenase [ubiquinone] 1 alpha subcomplex subunit 7</fullName>
    </recommendedName>
    <alternativeName>
        <fullName evidence="14">Complex I-B14.5a</fullName>
    </alternativeName>
    <alternativeName>
        <fullName evidence="13">NADH-ubiquinone oxidoreductase subunit B14.5a</fullName>
    </alternativeName>
</protein>
<keyword evidence="9" id="KW-0249">Electron transport</keyword>
<keyword evidence="12" id="KW-0472">Membrane</keyword>
<evidence type="ECO:0000256" key="15">
    <source>
        <dbReference type="SAM" id="MobiDB-lite"/>
    </source>
</evidence>
<evidence type="ECO:0000256" key="1">
    <source>
        <dbReference type="ARBA" id="ARBA00003195"/>
    </source>
</evidence>
<evidence type="ECO:0000256" key="12">
    <source>
        <dbReference type="ARBA" id="ARBA00023136"/>
    </source>
</evidence>
<dbReference type="AlphaFoldDB" id="A0AAJ6VXH9"/>
<comment type="function">
    <text evidence="1">Accessory subunit of the mitochondrial membrane respiratory chain NADH dehydrogenase (Complex I), that is believed not to be involved in catalysis. Complex I functions in the transfer of electrons from NADH to the respiratory chain. The immediate electron acceptor for the enzyme is believed to be ubiquinone.</text>
</comment>
<evidence type="ECO:0000256" key="8">
    <source>
        <dbReference type="ARBA" id="ARBA00022792"/>
    </source>
</evidence>
<keyword evidence="16" id="KW-1185">Reference proteome</keyword>
<proteinExistence type="inferred from homology"/>
<evidence type="ECO:0000256" key="14">
    <source>
        <dbReference type="ARBA" id="ARBA00033401"/>
    </source>
</evidence>
<comment type="similarity">
    <text evidence="3">Belongs to the complex I NDUFA7 subunit family.</text>
</comment>
<organism evidence="16 17">
    <name type="scientific">Galendromus occidentalis</name>
    <name type="common">western predatory mite</name>
    <dbReference type="NCBI Taxonomy" id="34638"/>
    <lineage>
        <taxon>Eukaryota</taxon>
        <taxon>Metazoa</taxon>
        <taxon>Ecdysozoa</taxon>
        <taxon>Arthropoda</taxon>
        <taxon>Chelicerata</taxon>
        <taxon>Arachnida</taxon>
        <taxon>Acari</taxon>
        <taxon>Parasitiformes</taxon>
        <taxon>Mesostigmata</taxon>
        <taxon>Gamasina</taxon>
        <taxon>Phytoseioidea</taxon>
        <taxon>Phytoseiidae</taxon>
        <taxon>Typhlodrominae</taxon>
        <taxon>Galendromus</taxon>
    </lineage>
</organism>
<evidence type="ECO:0000256" key="4">
    <source>
        <dbReference type="ARBA" id="ARBA00011533"/>
    </source>
</evidence>
<keyword evidence="6" id="KW-0813">Transport</keyword>
<dbReference type="PANTHER" id="PTHR12485">
    <property type="entry name" value="NADH-UBIQUINONE OXIDOREDUCTASE SUBUNIT B"/>
    <property type="match status" value="1"/>
</dbReference>
<evidence type="ECO:0000313" key="16">
    <source>
        <dbReference type="Proteomes" id="UP000694867"/>
    </source>
</evidence>
<keyword evidence="7" id="KW-0679">Respiratory chain</keyword>
<feature type="region of interest" description="Disordered" evidence="15">
    <location>
        <begin position="68"/>
        <end position="89"/>
    </location>
</feature>
<accession>A0AAJ6VXH9</accession>
<dbReference type="PANTHER" id="PTHR12485:SF1">
    <property type="entry name" value="NADH DEHYDROGENASE [UBIQUINONE] 1 ALPHA SUBCOMPLEX SUBUNIT 7"/>
    <property type="match status" value="1"/>
</dbReference>
<comment type="subcellular location">
    <subcellularLocation>
        <location evidence="2">Mitochondrion inner membrane</location>
        <topology evidence="2">Peripheral membrane protein</topology>
        <orientation evidence="2">Matrix side</orientation>
    </subcellularLocation>
</comment>
<dbReference type="GO" id="GO:0005743">
    <property type="term" value="C:mitochondrial inner membrane"/>
    <property type="evidence" value="ECO:0007669"/>
    <property type="project" value="UniProtKB-SubCell"/>
</dbReference>
<feature type="region of interest" description="Disordered" evidence="15">
    <location>
        <begin position="36"/>
        <end position="56"/>
    </location>
</feature>
<evidence type="ECO:0000256" key="7">
    <source>
        <dbReference type="ARBA" id="ARBA00022660"/>
    </source>
</evidence>
<keyword evidence="10" id="KW-0007">Acetylation</keyword>
<comment type="subunit">
    <text evidence="4">Complex I is composed of 45 different subunits.</text>
</comment>
<evidence type="ECO:0000256" key="11">
    <source>
        <dbReference type="ARBA" id="ARBA00023128"/>
    </source>
</evidence>
<evidence type="ECO:0000256" key="9">
    <source>
        <dbReference type="ARBA" id="ARBA00022982"/>
    </source>
</evidence>
<evidence type="ECO:0000256" key="5">
    <source>
        <dbReference type="ARBA" id="ARBA00016383"/>
    </source>
</evidence>
<evidence type="ECO:0000256" key="2">
    <source>
        <dbReference type="ARBA" id="ARBA00004443"/>
    </source>
</evidence>
<evidence type="ECO:0000256" key="10">
    <source>
        <dbReference type="ARBA" id="ARBA00022990"/>
    </source>
</evidence>
<keyword evidence="11" id="KW-0496">Mitochondrion</keyword>
<dbReference type="InterPro" id="IPR009947">
    <property type="entry name" value="NDUA7"/>
</dbReference>
<name>A0AAJ6VXH9_9ACAR</name>
<evidence type="ECO:0000256" key="3">
    <source>
        <dbReference type="ARBA" id="ARBA00005482"/>
    </source>
</evidence>
<sequence length="89" mass="9994">MTKVEPRQATQVIKTFRAWLLGRKPNDQNRYVQYQAPRDPPTAKLPGGPAHKLSGNYYFNRDARRQVAPPVNLGEGQAKLPTAGVRLPE</sequence>
<evidence type="ECO:0000313" key="17">
    <source>
        <dbReference type="RefSeq" id="XP_003742495.1"/>
    </source>
</evidence>
<evidence type="ECO:0000256" key="6">
    <source>
        <dbReference type="ARBA" id="ARBA00022448"/>
    </source>
</evidence>
<dbReference type="Pfam" id="PF07347">
    <property type="entry name" value="CI-B14_5a"/>
    <property type="match status" value="1"/>
</dbReference>
<gene>
    <name evidence="17" type="primary">LOC100908731</name>
</gene>
<reference evidence="17" key="1">
    <citation type="submission" date="2025-08" db="UniProtKB">
        <authorList>
            <consortium name="RefSeq"/>
        </authorList>
    </citation>
    <scope>IDENTIFICATION</scope>
</reference>
<keyword evidence="8" id="KW-0999">Mitochondrion inner membrane</keyword>
<evidence type="ECO:0000256" key="13">
    <source>
        <dbReference type="ARBA" id="ARBA00030360"/>
    </source>
</evidence>
<dbReference type="RefSeq" id="XP_003742495.1">
    <property type="nucleotide sequence ID" value="XM_003742447.1"/>
</dbReference>